<dbReference type="InterPro" id="IPR004360">
    <property type="entry name" value="Glyas_Fos-R_dOase_dom"/>
</dbReference>
<evidence type="ECO:0000313" key="2">
    <source>
        <dbReference type="EMBL" id="AKL94157.1"/>
    </source>
</evidence>
<accession>A0A0G3W8D1</accession>
<protein>
    <submittedName>
        <fullName evidence="2">Glyoxalase/bleomycin resistance protein/dioxygenase</fullName>
    </submittedName>
</protein>
<dbReference type="AlphaFoldDB" id="A0A0G3W8D1"/>
<dbReference type="OrthoDB" id="9788468at2"/>
<evidence type="ECO:0000259" key="1">
    <source>
        <dbReference type="PROSITE" id="PS51819"/>
    </source>
</evidence>
<organism evidence="2 3">
    <name type="scientific">Clostridium aceticum</name>
    <dbReference type="NCBI Taxonomy" id="84022"/>
    <lineage>
        <taxon>Bacteria</taxon>
        <taxon>Bacillati</taxon>
        <taxon>Bacillota</taxon>
        <taxon>Clostridia</taxon>
        <taxon>Eubacteriales</taxon>
        <taxon>Clostridiaceae</taxon>
        <taxon>Clostridium</taxon>
    </lineage>
</organism>
<dbReference type="PANTHER" id="PTHR36113">
    <property type="entry name" value="LYASE, PUTATIVE-RELATED-RELATED"/>
    <property type="match status" value="1"/>
</dbReference>
<dbReference type="InterPro" id="IPR037523">
    <property type="entry name" value="VOC_core"/>
</dbReference>
<dbReference type="InterPro" id="IPR029068">
    <property type="entry name" value="Glyas_Bleomycin-R_OHBP_Dase"/>
</dbReference>
<dbReference type="EMBL" id="CP009687">
    <property type="protein sequence ID" value="AKL94157.1"/>
    <property type="molecule type" value="Genomic_DNA"/>
</dbReference>
<dbReference type="CDD" id="cd06587">
    <property type="entry name" value="VOC"/>
    <property type="match status" value="1"/>
</dbReference>
<dbReference type="GO" id="GO:0051213">
    <property type="term" value="F:dioxygenase activity"/>
    <property type="evidence" value="ECO:0007669"/>
    <property type="project" value="UniProtKB-KW"/>
</dbReference>
<dbReference type="Proteomes" id="UP000035704">
    <property type="component" value="Chromosome"/>
</dbReference>
<dbReference type="KEGG" id="cace:CACET_c06470"/>
<dbReference type="PATRIC" id="fig|84022.6.peg.655"/>
<dbReference type="InterPro" id="IPR051332">
    <property type="entry name" value="Fosfomycin_Res_Enzymes"/>
</dbReference>
<keyword evidence="2" id="KW-0223">Dioxygenase</keyword>
<name>A0A0G3W8D1_9CLOT</name>
<gene>
    <name evidence="2" type="ORF">CACET_c06470</name>
</gene>
<dbReference type="Gene3D" id="3.10.180.10">
    <property type="entry name" value="2,3-Dihydroxybiphenyl 1,2-Dioxygenase, domain 1"/>
    <property type="match status" value="1"/>
</dbReference>
<keyword evidence="2" id="KW-0560">Oxidoreductase</keyword>
<dbReference type="RefSeq" id="WP_052661195.1">
    <property type="nucleotide sequence ID" value="NZ_CP009687.1"/>
</dbReference>
<sequence>MLTLEHVGICAKDTEALKDWYIKLFNLKIVYDNKKEKPTYFLLMEDNSMLEIYPADHTTEAVGNKNQGIRHLSFGTDNIEKEYENLLKHNVEIIEELKVSPKGIKTAFFKDVEGNIIHFIQRPESLY</sequence>
<dbReference type="PANTHER" id="PTHR36113:SF1">
    <property type="entry name" value="GLYOXALASE_BLEOMYCIN RESISTANCE PROTEIN_DIOXYGENASE"/>
    <property type="match status" value="1"/>
</dbReference>
<feature type="domain" description="VOC" evidence="1">
    <location>
        <begin position="3"/>
        <end position="122"/>
    </location>
</feature>
<dbReference type="SUPFAM" id="SSF54593">
    <property type="entry name" value="Glyoxalase/Bleomycin resistance protein/Dihydroxybiphenyl dioxygenase"/>
    <property type="match status" value="1"/>
</dbReference>
<dbReference type="Pfam" id="PF00903">
    <property type="entry name" value="Glyoxalase"/>
    <property type="match status" value="1"/>
</dbReference>
<evidence type="ECO:0000313" key="3">
    <source>
        <dbReference type="Proteomes" id="UP000035704"/>
    </source>
</evidence>
<keyword evidence="3" id="KW-1185">Reference proteome</keyword>
<dbReference type="PROSITE" id="PS51819">
    <property type="entry name" value="VOC"/>
    <property type="match status" value="1"/>
</dbReference>
<proteinExistence type="predicted"/>
<dbReference type="STRING" id="84022.CACET_c06470"/>
<reference evidence="2 3" key="1">
    <citation type="submission" date="2014-10" db="EMBL/GenBank/DDBJ databases">
        <title>Genome sequence of Clostridium aceticum DSM 1496.</title>
        <authorList>
            <person name="Poehlein A."/>
            <person name="Schiel-Bengelsdorf B."/>
            <person name="Gottschalk G."/>
            <person name="Duerre P."/>
            <person name="Daniel R."/>
        </authorList>
    </citation>
    <scope>NUCLEOTIDE SEQUENCE [LARGE SCALE GENOMIC DNA]</scope>
    <source>
        <strain evidence="2 3">DSM 1496</strain>
    </source>
</reference>